<keyword evidence="1" id="KW-0812">Transmembrane</keyword>
<gene>
    <name evidence="2" type="ORF">NVV95_03860</name>
</gene>
<feature type="transmembrane region" description="Helical" evidence="1">
    <location>
        <begin position="43"/>
        <end position="60"/>
    </location>
</feature>
<keyword evidence="1" id="KW-0472">Membrane</keyword>
<keyword evidence="3" id="KW-1185">Reference proteome</keyword>
<proteinExistence type="predicted"/>
<feature type="transmembrane region" description="Helical" evidence="1">
    <location>
        <begin position="153"/>
        <end position="171"/>
    </location>
</feature>
<name>A0ABT2GEG9_9MICO</name>
<feature type="transmembrane region" description="Helical" evidence="1">
    <location>
        <begin position="67"/>
        <end position="88"/>
    </location>
</feature>
<dbReference type="EMBL" id="JANTEZ010000002">
    <property type="protein sequence ID" value="MCS5713685.1"/>
    <property type="molecule type" value="Genomic_DNA"/>
</dbReference>
<dbReference type="InterPro" id="IPR036890">
    <property type="entry name" value="HATPase_C_sf"/>
</dbReference>
<evidence type="ECO:0000313" key="2">
    <source>
        <dbReference type="EMBL" id="MCS5713685.1"/>
    </source>
</evidence>
<dbReference type="Proteomes" id="UP001165580">
    <property type="component" value="Unassembled WGS sequence"/>
</dbReference>
<dbReference type="SUPFAM" id="SSF55874">
    <property type="entry name" value="ATPase domain of HSP90 chaperone/DNA topoisomerase II/histidine kinase"/>
    <property type="match status" value="1"/>
</dbReference>
<dbReference type="RefSeq" id="WP_259485233.1">
    <property type="nucleotide sequence ID" value="NZ_JANTEZ010000002.1"/>
</dbReference>
<comment type="caution">
    <text evidence="2">The sequence shown here is derived from an EMBL/GenBank/DDBJ whole genome shotgun (WGS) entry which is preliminary data.</text>
</comment>
<feature type="transmembrane region" description="Helical" evidence="1">
    <location>
        <begin position="12"/>
        <end position="37"/>
    </location>
</feature>
<feature type="transmembrane region" description="Helical" evidence="1">
    <location>
        <begin position="100"/>
        <end position="120"/>
    </location>
</feature>
<keyword evidence="1" id="KW-1133">Transmembrane helix</keyword>
<accession>A0ABT2GEG9</accession>
<reference evidence="2" key="1">
    <citation type="submission" date="2022-08" db="EMBL/GenBank/DDBJ databases">
        <authorList>
            <person name="Deng Y."/>
            <person name="Han X.-F."/>
            <person name="Zhang Y.-Q."/>
        </authorList>
    </citation>
    <scope>NUCLEOTIDE SEQUENCE</scope>
    <source>
        <strain evidence="2">CPCC 205716</strain>
    </source>
</reference>
<organism evidence="2 3">
    <name type="scientific">Herbiconiux gentiana</name>
    <dbReference type="NCBI Taxonomy" id="2970912"/>
    <lineage>
        <taxon>Bacteria</taxon>
        <taxon>Bacillati</taxon>
        <taxon>Actinomycetota</taxon>
        <taxon>Actinomycetes</taxon>
        <taxon>Micrococcales</taxon>
        <taxon>Microbacteriaceae</taxon>
        <taxon>Herbiconiux</taxon>
    </lineage>
</organism>
<evidence type="ECO:0008006" key="4">
    <source>
        <dbReference type="Google" id="ProtNLM"/>
    </source>
</evidence>
<sequence>MTALERPAAGAVSAATLAFGVSALGIAVVLVLLRSAYLPADEVWPALAFLVPIAVLMPFARRRLGPWATALHLAVGAVSIGGYAFVVLSQSADAVVESPFILALPQLALIYTVAPSVMGVGNLVAIAAAYLLGQGAVLAAAVATARFPDFDGFTAVLTAVVLAVGVADLITRRRSARDSRSVERARREADVLAYQREVEAQVIALFHDTVLGELTLISHQPPGPLPPGLADALRRDLALIETGKPWPEERGFGTPRAASDEIPLPTPVARAVDGGRMRGLSIDLAGDLASLQRLAPDVAEAVGLALEQVLVNTRRHAGTDKVELVVDGAAREVVVMVSDAGVGFEPASVGSDRFGVQHSILGRIEAAGGRAQLFTAPGSGTAYLFSVPPAPESVWPEPERASG</sequence>
<protein>
    <recommendedName>
        <fullName evidence="4">ATP-binding protein</fullName>
    </recommendedName>
</protein>
<evidence type="ECO:0000256" key="1">
    <source>
        <dbReference type="SAM" id="Phobius"/>
    </source>
</evidence>
<feature type="transmembrane region" description="Helical" evidence="1">
    <location>
        <begin position="127"/>
        <end position="147"/>
    </location>
</feature>
<dbReference type="Gene3D" id="3.30.565.10">
    <property type="entry name" value="Histidine kinase-like ATPase, C-terminal domain"/>
    <property type="match status" value="1"/>
</dbReference>
<evidence type="ECO:0000313" key="3">
    <source>
        <dbReference type="Proteomes" id="UP001165580"/>
    </source>
</evidence>